<feature type="domain" description="ABC transmembrane type-1" evidence="7">
    <location>
        <begin position="52"/>
        <end position="237"/>
    </location>
</feature>
<gene>
    <name evidence="8" type="ORF">WKV44_03115</name>
</gene>
<dbReference type="PROSITE" id="PS50928">
    <property type="entry name" value="ABC_TM1"/>
    <property type="match status" value="1"/>
</dbReference>
<feature type="transmembrane region" description="Helical" evidence="6">
    <location>
        <begin position="48"/>
        <end position="77"/>
    </location>
</feature>
<comment type="subcellular location">
    <subcellularLocation>
        <location evidence="1 6">Cell membrane</location>
        <topology evidence="1 6">Multi-pass membrane protein</topology>
    </subcellularLocation>
</comment>
<keyword evidence="5 6" id="KW-0472">Membrane</keyword>
<dbReference type="Proteomes" id="UP001466331">
    <property type="component" value="Unassembled WGS sequence"/>
</dbReference>
<evidence type="ECO:0000256" key="6">
    <source>
        <dbReference type="RuleBase" id="RU363032"/>
    </source>
</evidence>
<dbReference type="RefSeq" id="WP_420068975.1">
    <property type="nucleotide sequence ID" value="NZ_JBCHKQ010000001.1"/>
</dbReference>
<dbReference type="SUPFAM" id="SSF161098">
    <property type="entry name" value="MetI-like"/>
    <property type="match status" value="1"/>
</dbReference>
<evidence type="ECO:0000259" key="7">
    <source>
        <dbReference type="PROSITE" id="PS50928"/>
    </source>
</evidence>
<comment type="caution">
    <text evidence="8">The sequence shown here is derived from an EMBL/GenBank/DDBJ whole genome shotgun (WGS) entry which is preliminary data.</text>
</comment>
<evidence type="ECO:0000313" key="9">
    <source>
        <dbReference type="Proteomes" id="UP001466331"/>
    </source>
</evidence>
<evidence type="ECO:0000313" key="8">
    <source>
        <dbReference type="EMBL" id="MEM5947527.1"/>
    </source>
</evidence>
<keyword evidence="2 6" id="KW-0813">Transport</keyword>
<evidence type="ECO:0000256" key="3">
    <source>
        <dbReference type="ARBA" id="ARBA00022692"/>
    </source>
</evidence>
<comment type="similarity">
    <text evidence="6">Belongs to the binding-protein-dependent transport system permease family.</text>
</comment>
<proteinExistence type="inferred from homology"/>
<evidence type="ECO:0000256" key="2">
    <source>
        <dbReference type="ARBA" id="ARBA00022448"/>
    </source>
</evidence>
<protein>
    <submittedName>
        <fullName evidence="8">ABC transporter permease</fullName>
    </submittedName>
</protein>
<keyword evidence="9" id="KW-1185">Reference proteome</keyword>
<evidence type="ECO:0000256" key="4">
    <source>
        <dbReference type="ARBA" id="ARBA00022989"/>
    </source>
</evidence>
<name>A0ABU9UA30_9SPIR</name>
<feature type="transmembrane region" description="Helical" evidence="6">
    <location>
        <begin position="182"/>
        <end position="208"/>
    </location>
</feature>
<dbReference type="Pfam" id="PF00528">
    <property type="entry name" value="BPD_transp_1"/>
    <property type="match status" value="1"/>
</dbReference>
<evidence type="ECO:0000256" key="1">
    <source>
        <dbReference type="ARBA" id="ARBA00004651"/>
    </source>
</evidence>
<keyword evidence="4 6" id="KW-1133">Transmembrane helix</keyword>
<dbReference type="InterPro" id="IPR051204">
    <property type="entry name" value="ABC_transp_perm/SBD"/>
</dbReference>
<reference evidence="8 9" key="1">
    <citation type="submission" date="2024-03" db="EMBL/GenBank/DDBJ databases">
        <title>Ignisphaera cupida sp. nov., a hyperthermophilic hydrolytic archaeon from a hot spring of Kamchatka, and proposal of Ignisphaeraceae fam. nov.</title>
        <authorList>
            <person name="Podosokorskaya O.A."/>
            <person name="Elcheninov A.G."/>
            <person name="Maltseva A.I."/>
            <person name="Zayulina K.S."/>
            <person name="Novikov A."/>
            <person name="Merkel A.Y."/>
        </authorList>
    </citation>
    <scope>NUCLEOTIDE SEQUENCE [LARGE SCALE GENOMIC DNA]</scope>
    <source>
        <strain evidence="8 9">38H-sp</strain>
    </source>
</reference>
<keyword evidence="3 6" id="KW-0812">Transmembrane</keyword>
<organism evidence="8 9">
    <name type="scientific">Rarispira pelagica</name>
    <dbReference type="NCBI Taxonomy" id="3141764"/>
    <lineage>
        <taxon>Bacteria</taxon>
        <taxon>Pseudomonadati</taxon>
        <taxon>Spirochaetota</taxon>
        <taxon>Spirochaetia</taxon>
        <taxon>Winmispirales</taxon>
        <taxon>Winmispiraceae</taxon>
        <taxon>Rarispira</taxon>
    </lineage>
</organism>
<dbReference type="EMBL" id="JBCHKQ010000001">
    <property type="protein sequence ID" value="MEM5947527.1"/>
    <property type="molecule type" value="Genomic_DNA"/>
</dbReference>
<accession>A0ABU9UA30</accession>
<dbReference type="CDD" id="cd06261">
    <property type="entry name" value="TM_PBP2"/>
    <property type="match status" value="1"/>
</dbReference>
<evidence type="ECO:0000256" key="5">
    <source>
        <dbReference type="ARBA" id="ARBA00023136"/>
    </source>
</evidence>
<dbReference type="InterPro" id="IPR035906">
    <property type="entry name" value="MetI-like_sf"/>
</dbReference>
<dbReference type="PANTHER" id="PTHR30177">
    <property type="entry name" value="GLYCINE BETAINE/L-PROLINE TRANSPORT SYSTEM PERMEASE PROTEIN PROW"/>
    <property type="match status" value="1"/>
</dbReference>
<feature type="transmembrane region" description="Helical" evidence="6">
    <location>
        <begin position="214"/>
        <end position="236"/>
    </location>
</feature>
<dbReference type="InterPro" id="IPR000515">
    <property type="entry name" value="MetI-like"/>
</dbReference>
<sequence>MQTSTKKLISPILLGTILVALTHPESLTAILTFLGFTDKPLIYDRQQLWILLAEHSVLVAISSIISISLAILAGIVATRKNYTYLESALSSLSSLLQTIPPVAVISIAVPLMGFGFLPTITALILYGIMPVLNNTISGLKSIDPTVKEAALGMGMTHAQILIKIELPLAWPVITAGIRTNIIINIGTATLGAVIGAGGLGVIIMAGLIRDNLAMILTGASLSAILAFFADSILELLSRQKTQKP</sequence>
<feature type="transmembrane region" description="Helical" evidence="6">
    <location>
        <begin position="98"/>
        <end position="129"/>
    </location>
</feature>
<dbReference type="Gene3D" id="1.10.3720.10">
    <property type="entry name" value="MetI-like"/>
    <property type="match status" value="1"/>
</dbReference>